<dbReference type="PROSITE" id="PS51352">
    <property type="entry name" value="THIOREDOXIN_2"/>
    <property type="match status" value="1"/>
</dbReference>
<dbReference type="SUPFAM" id="SSF52833">
    <property type="entry name" value="Thioredoxin-like"/>
    <property type="match status" value="1"/>
</dbReference>
<dbReference type="RefSeq" id="WP_096779692.1">
    <property type="nucleotide sequence ID" value="NZ_CP012621.1"/>
</dbReference>
<dbReference type="Pfam" id="PF08534">
    <property type="entry name" value="Redoxin"/>
    <property type="match status" value="1"/>
</dbReference>
<dbReference type="InterPro" id="IPR013766">
    <property type="entry name" value="Thioredoxin_domain"/>
</dbReference>
<protein>
    <recommendedName>
        <fullName evidence="1">Thioredoxin domain-containing protein</fullName>
    </recommendedName>
</protein>
<name>A0A291HRU1_9GAMM</name>
<dbReference type="PANTHER" id="PTHR42852:SF17">
    <property type="entry name" value="THIOREDOXIN-LIKE PROTEIN HI_1115"/>
    <property type="match status" value="1"/>
</dbReference>
<evidence type="ECO:0000313" key="2">
    <source>
        <dbReference type="EMBL" id="ATG74781.1"/>
    </source>
</evidence>
<dbReference type="InterPro" id="IPR050553">
    <property type="entry name" value="Thioredoxin_ResA/DsbE_sf"/>
</dbReference>
<evidence type="ECO:0000259" key="1">
    <source>
        <dbReference type="PROSITE" id="PS51352"/>
    </source>
</evidence>
<proteinExistence type="predicted"/>
<dbReference type="Gene3D" id="3.40.30.10">
    <property type="entry name" value="Glutaredoxin"/>
    <property type="match status" value="1"/>
</dbReference>
<dbReference type="InterPro" id="IPR013740">
    <property type="entry name" value="Redoxin"/>
</dbReference>
<dbReference type="EMBL" id="CP012621">
    <property type="protein sequence ID" value="ATG74781.1"/>
    <property type="molecule type" value="Genomic_DNA"/>
</dbReference>
<accession>A0A291HRU1</accession>
<evidence type="ECO:0000313" key="3">
    <source>
        <dbReference type="Proteomes" id="UP000217763"/>
    </source>
</evidence>
<dbReference type="PANTHER" id="PTHR42852">
    <property type="entry name" value="THIOL:DISULFIDE INTERCHANGE PROTEIN DSBE"/>
    <property type="match status" value="1"/>
</dbReference>
<keyword evidence="3" id="KW-1185">Reference proteome</keyword>
<organism evidence="2 3">
    <name type="scientific">Zobellella denitrificans</name>
    <dbReference type="NCBI Taxonomy" id="347534"/>
    <lineage>
        <taxon>Bacteria</taxon>
        <taxon>Pseudomonadati</taxon>
        <taxon>Pseudomonadota</taxon>
        <taxon>Gammaproteobacteria</taxon>
        <taxon>Aeromonadales</taxon>
        <taxon>Aeromonadaceae</taxon>
        <taxon>Zobellella</taxon>
    </lineage>
</organism>
<feature type="domain" description="Thioredoxin" evidence="1">
    <location>
        <begin position="33"/>
        <end position="167"/>
    </location>
</feature>
<dbReference type="GO" id="GO:0016491">
    <property type="term" value="F:oxidoreductase activity"/>
    <property type="evidence" value="ECO:0007669"/>
    <property type="project" value="InterPro"/>
</dbReference>
<reference evidence="3" key="1">
    <citation type="submission" date="2015-09" db="EMBL/GenBank/DDBJ databases">
        <authorList>
            <person name="Shao Z."/>
            <person name="Wang L."/>
        </authorList>
    </citation>
    <scope>NUCLEOTIDE SEQUENCE [LARGE SCALE GENOMIC DNA]</scope>
    <source>
        <strain evidence="3">F13-1</strain>
    </source>
</reference>
<dbReference type="KEGG" id="zdf:AN401_13700"/>
<dbReference type="CDD" id="cd03011">
    <property type="entry name" value="TlpA_like_ScsD_MtbDsbE"/>
    <property type="match status" value="1"/>
</dbReference>
<dbReference type="AlphaFoldDB" id="A0A291HRU1"/>
<dbReference type="InterPro" id="IPR036249">
    <property type="entry name" value="Thioredoxin-like_sf"/>
</dbReference>
<gene>
    <name evidence="2" type="ORF">AN401_13700</name>
</gene>
<sequence length="168" mass="18458">MSRPWRKRLRSAIGYLLLLAVVVTAVDLWRSRDMPTALAVLGPLATLEGEEVDLAELSREEPVLIYVWASWCGVCRFVSPMVNLVGAPVVSIAIASGPDARVAGYLAHHGYDFAVVNDEHNILARRLGIQVTPTLLVATKGELKYATTGFTTLPGMYLRLWLARLGRD</sequence>
<dbReference type="Proteomes" id="UP000217763">
    <property type="component" value="Chromosome"/>
</dbReference>